<comment type="caution">
    <text evidence="3">The sequence shown here is derived from an EMBL/GenBank/DDBJ whole genome shotgun (WGS) entry which is preliminary data.</text>
</comment>
<dbReference type="InterPro" id="IPR001584">
    <property type="entry name" value="Integrase_cat-core"/>
</dbReference>
<evidence type="ECO:0000313" key="3">
    <source>
        <dbReference type="EMBL" id="MXQ06846.1"/>
    </source>
</evidence>
<dbReference type="Pfam" id="PF13683">
    <property type="entry name" value="rve_3"/>
    <property type="match status" value="1"/>
</dbReference>
<feature type="region of interest" description="Disordered" evidence="1">
    <location>
        <begin position="34"/>
        <end position="59"/>
    </location>
</feature>
<name>A0A7C9IQZ0_9RHOB</name>
<dbReference type="InterPro" id="IPR012337">
    <property type="entry name" value="RNaseH-like_sf"/>
</dbReference>
<reference evidence="3 4" key="2">
    <citation type="submission" date="2020-03" db="EMBL/GenBank/DDBJ databases">
        <title>Kangsaoukella pontilimi gen. nov., sp. nov., a new member of the family Rhodobacteraceae isolated from a tidal mudflat.</title>
        <authorList>
            <person name="Kim I.S."/>
        </authorList>
    </citation>
    <scope>NUCLEOTIDE SEQUENCE [LARGE SCALE GENOMIC DNA]</scope>
    <source>
        <strain evidence="3 4">GH1-50</strain>
    </source>
</reference>
<dbReference type="SUPFAM" id="SSF53098">
    <property type="entry name" value="Ribonuclease H-like"/>
    <property type="match status" value="1"/>
</dbReference>
<evidence type="ECO:0000259" key="2">
    <source>
        <dbReference type="Pfam" id="PF13683"/>
    </source>
</evidence>
<dbReference type="GO" id="GO:0015074">
    <property type="term" value="P:DNA integration"/>
    <property type="evidence" value="ECO:0007669"/>
    <property type="project" value="InterPro"/>
</dbReference>
<proteinExistence type="predicted"/>
<sequence length="59" mass="6667">MTLAELSGYLRAFDSVTVARETLRRYLEFYNTRRPHSSLDGQTPDQAYIHPSSPIPVAA</sequence>
<dbReference type="Proteomes" id="UP000480350">
    <property type="component" value="Unassembled WGS sequence"/>
</dbReference>
<dbReference type="EMBL" id="WUPT01000001">
    <property type="protein sequence ID" value="MXQ06846.1"/>
    <property type="molecule type" value="Genomic_DNA"/>
</dbReference>
<organism evidence="3 4">
    <name type="scientific">Kangsaoukella pontilimi</name>
    <dbReference type="NCBI Taxonomy" id="2691042"/>
    <lineage>
        <taxon>Bacteria</taxon>
        <taxon>Pseudomonadati</taxon>
        <taxon>Pseudomonadota</taxon>
        <taxon>Alphaproteobacteria</taxon>
        <taxon>Rhodobacterales</taxon>
        <taxon>Paracoccaceae</taxon>
        <taxon>Kangsaoukella</taxon>
    </lineage>
</organism>
<evidence type="ECO:0000256" key="1">
    <source>
        <dbReference type="SAM" id="MobiDB-lite"/>
    </source>
</evidence>
<dbReference type="AlphaFoldDB" id="A0A7C9IQZ0"/>
<feature type="domain" description="Integrase catalytic" evidence="2">
    <location>
        <begin position="11"/>
        <end position="44"/>
    </location>
</feature>
<reference evidence="3 4" key="1">
    <citation type="submission" date="2019-12" db="EMBL/GenBank/DDBJ databases">
        <authorList>
            <person name="Lee S.D."/>
        </authorList>
    </citation>
    <scope>NUCLEOTIDE SEQUENCE [LARGE SCALE GENOMIC DNA]</scope>
    <source>
        <strain evidence="3 4">GH1-50</strain>
    </source>
</reference>
<protein>
    <submittedName>
        <fullName evidence="3">Transposase</fullName>
    </submittedName>
</protein>
<gene>
    <name evidence="3" type="ORF">GQ651_03200</name>
</gene>
<keyword evidence="4" id="KW-1185">Reference proteome</keyword>
<evidence type="ECO:0000313" key="4">
    <source>
        <dbReference type="Proteomes" id="UP000480350"/>
    </source>
</evidence>
<accession>A0A7C9IQZ0</accession>